<evidence type="ECO:0000259" key="4">
    <source>
        <dbReference type="Pfam" id="PF12146"/>
    </source>
</evidence>
<dbReference type="PANTHER" id="PTHR11614">
    <property type="entry name" value="PHOSPHOLIPASE-RELATED"/>
    <property type="match status" value="1"/>
</dbReference>
<evidence type="ECO:0000256" key="1">
    <source>
        <dbReference type="PIRSR" id="PIRSR017388-1"/>
    </source>
</evidence>
<keyword evidence="6" id="KW-1185">Reference proteome</keyword>
<dbReference type="STRING" id="550447.SAMN05428946_0006"/>
<evidence type="ECO:0000313" key="5">
    <source>
        <dbReference type="EMBL" id="SIT66032.1"/>
    </source>
</evidence>
<feature type="active site" description="Charge relay system" evidence="1">
    <location>
        <position position="224"/>
    </location>
</feature>
<dbReference type="RefSeq" id="WP_076756342.1">
    <property type="nucleotide sequence ID" value="NZ_FTPL01000001.1"/>
</dbReference>
<dbReference type="InterPro" id="IPR051044">
    <property type="entry name" value="MAG_DAG_Lipase"/>
</dbReference>
<evidence type="ECO:0000256" key="3">
    <source>
        <dbReference type="PIRSR" id="PIRSR017388-3"/>
    </source>
</evidence>
<feature type="site" description="Important for substrate specificity" evidence="3">
    <location>
        <position position="143"/>
    </location>
</feature>
<organism evidence="5 6">
    <name type="scientific">Edaphobacillus lindanitolerans</name>
    <dbReference type="NCBI Taxonomy" id="550447"/>
    <lineage>
        <taxon>Bacteria</taxon>
        <taxon>Bacillati</taxon>
        <taxon>Bacillota</taxon>
        <taxon>Bacilli</taxon>
        <taxon>Bacillales</taxon>
        <taxon>Bacillaceae</taxon>
        <taxon>Edaphobacillus</taxon>
    </lineage>
</organism>
<name>A0A1U7PKT7_9BACI</name>
<dbReference type="AlphaFoldDB" id="A0A1U7PKT7"/>
<reference evidence="6" key="1">
    <citation type="submission" date="2017-01" db="EMBL/GenBank/DDBJ databases">
        <authorList>
            <person name="Varghese N."/>
            <person name="Submissions S."/>
        </authorList>
    </citation>
    <scope>NUCLEOTIDE SEQUENCE [LARGE SCALE GENOMIC DNA]</scope>
    <source>
        <strain evidence="6">MNA4</strain>
    </source>
</reference>
<dbReference type="PIRSF" id="PIRSF017388">
    <property type="entry name" value="Esterase_lipase"/>
    <property type="match status" value="1"/>
</dbReference>
<accession>A0A1U7PKT7</accession>
<feature type="binding site" evidence="2">
    <location>
        <position position="29"/>
    </location>
    <ligand>
        <name>substrate</name>
    </ligand>
</feature>
<feature type="domain" description="Serine aminopeptidase S33" evidence="4">
    <location>
        <begin position="23"/>
        <end position="229"/>
    </location>
</feature>
<dbReference type="OrthoDB" id="9786110at2"/>
<evidence type="ECO:0000313" key="6">
    <source>
        <dbReference type="Proteomes" id="UP000187550"/>
    </source>
</evidence>
<dbReference type="EMBL" id="FTPL01000001">
    <property type="protein sequence ID" value="SIT66032.1"/>
    <property type="molecule type" value="Genomic_DNA"/>
</dbReference>
<sequence>MEEHYPILEGAEPFSIEGGRTGILISHGFTGTTQSMRPLGDAYGAAGYTVYGPRLTGHGTHPEDMERSSRHDWIRSVEDGYEWLRERCDTIFMTGLSMGGTLTLYMAQKHPDIRAIALINAAVDIPSMKQVHELQDVRFLEAIGSDIKKTDVTELAYDQTPVKSVKEILALMEEVKADLDSVACPALIFVSDEDHVVPPDNADMIEAGISSEIKELSRMHDSYHVATLDNDQGKIIEETLAFFKRFSAV</sequence>
<feature type="active site" description="Charge relay system" evidence="1">
    <location>
        <position position="194"/>
    </location>
</feature>
<dbReference type="SUPFAM" id="SSF53474">
    <property type="entry name" value="alpha/beta-Hydrolases"/>
    <property type="match status" value="1"/>
</dbReference>
<evidence type="ECO:0000256" key="2">
    <source>
        <dbReference type="PIRSR" id="PIRSR017388-2"/>
    </source>
</evidence>
<dbReference type="InterPro" id="IPR029058">
    <property type="entry name" value="AB_hydrolase_fold"/>
</dbReference>
<dbReference type="Proteomes" id="UP000187550">
    <property type="component" value="Unassembled WGS sequence"/>
</dbReference>
<protein>
    <submittedName>
        <fullName evidence="5">Carboxylesterase</fullName>
    </submittedName>
</protein>
<dbReference type="Gene3D" id="3.40.50.1820">
    <property type="entry name" value="alpha/beta hydrolase"/>
    <property type="match status" value="1"/>
</dbReference>
<dbReference type="InterPro" id="IPR012354">
    <property type="entry name" value="Esterase_lipase"/>
</dbReference>
<proteinExistence type="predicted"/>
<dbReference type="InterPro" id="IPR022742">
    <property type="entry name" value="Hydrolase_4"/>
</dbReference>
<dbReference type="GO" id="GO:0052689">
    <property type="term" value="F:carboxylic ester hydrolase activity"/>
    <property type="evidence" value="ECO:0007669"/>
    <property type="project" value="InterPro"/>
</dbReference>
<dbReference type="Pfam" id="PF12146">
    <property type="entry name" value="Hydrolase_4"/>
    <property type="match status" value="1"/>
</dbReference>
<feature type="binding site" evidence="2">
    <location>
        <position position="98"/>
    </location>
    <ligand>
        <name>substrate</name>
    </ligand>
</feature>
<gene>
    <name evidence="5" type="ORF">SAMN05428946_0006</name>
</gene>
<feature type="active site" description="Nucleophile" evidence="1">
    <location>
        <position position="97"/>
    </location>
</feature>